<evidence type="ECO:0000313" key="1">
    <source>
        <dbReference type="EMBL" id="SFD68659.1"/>
    </source>
</evidence>
<evidence type="ECO:0000313" key="2">
    <source>
        <dbReference type="Proteomes" id="UP000198611"/>
    </source>
</evidence>
<dbReference type="SUPFAM" id="SSF69279">
    <property type="entry name" value="Phage tail proteins"/>
    <property type="match status" value="1"/>
</dbReference>
<dbReference type="RefSeq" id="WP_093428745.1">
    <property type="nucleotide sequence ID" value="NZ_FOMJ01000007.1"/>
</dbReference>
<gene>
    <name evidence="1" type="ORF">SAMN05660831_02112</name>
</gene>
<name>A0A1I1UD34_9GAMM</name>
<proteinExistence type="predicted"/>
<accession>A0A1I1UD34</accession>
<dbReference type="EMBL" id="FOMJ01000007">
    <property type="protein sequence ID" value="SFD68659.1"/>
    <property type="molecule type" value="Genomic_DNA"/>
</dbReference>
<sequence>MKPQIALTIDGEPASDELQRRLRRASASQEAGDRAGSLDLAFHNDPPLELPRVGVEIGVRMGYHGRELHRVGAYVVDSVEAGGPRPEISLRASAINWTDSATAGGAGPGMREPRTRVWEGLTLAGIAETIAGEHGLTPKIHPDLASVEIPHLDQIDQSDQSILTELGRRYNAVATVLAGRLMMTPRGSGQGADGSSLPAVEIDVTEASRWSISQDSRAELQSVTAHYHDFATAVRMAVTVGSGEPATVLRDVYPTEVEARAAARARLAESRRQAMKLSLSLPARPDLFLESPITLPGVPPGYADGEWVINSVSHEIGRGGTTRLKAEPRAT</sequence>
<dbReference type="STRING" id="1123397.SAMN05660831_02112"/>
<organism evidence="1 2">
    <name type="scientific">Thiohalospira halophila DSM 15071</name>
    <dbReference type="NCBI Taxonomy" id="1123397"/>
    <lineage>
        <taxon>Bacteria</taxon>
        <taxon>Pseudomonadati</taxon>
        <taxon>Pseudomonadota</taxon>
        <taxon>Gammaproteobacteria</taxon>
        <taxon>Thiohalospirales</taxon>
        <taxon>Thiohalospiraceae</taxon>
        <taxon>Thiohalospira</taxon>
    </lineage>
</organism>
<dbReference type="Pfam" id="PF05954">
    <property type="entry name" value="Phage_GPD"/>
    <property type="match status" value="1"/>
</dbReference>
<keyword evidence="2" id="KW-1185">Reference proteome</keyword>
<dbReference type="AlphaFoldDB" id="A0A1I1UD34"/>
<protein>
    <recommendedName>
        <fullName evidence="3">Phage protein D</fullName>
    </recommendedName>
</protein>
<dbReference type="Proteomes" id="UP000198611">
    <property type="component" value="Unassembled WGS sequence"/>
</dbReference>
<reference evidence="1 2" key="1">
    <citation type="submission" date="2016-10" db="EMBL/GenBank/DDBJ databases">
        <authorList>
            <person name="de Groot N.N."/>
        </authorList>
    </citation>
    <scope>NUCLEOTIDE SEQUENCE [LARGE SCALE GENOMIC DNA]</scope>
    <source>
        <strain evidence="1 2">HL3</strain>
    </source>
</reference>
<evidence type="ECO:0008006" key="3">
    <source>
        <dbReference type="Google" id="ProtNLM"/>
    </source>
</evidence>
<dbReference type="OrthoDB" id="4070623at2"/>